<dbReference type="GO" id="GO:0004324">
    <property type="term" value="F:ferredoxin-NADP+ reductase activity"/>
    <property type="evidence" value="ECO:0007669"/>
    <property type="project" value="UniProtKB-EC"/>
</dbReference>
<dbReference type="EMBL" id="JH994047">
    <property type="protein sequence ID" value="ELQ74311.1"/>
    <property type="molecule type" value="Genomic_DNA"/>
</dbReference>
<sequence>MKICIIGAGPSTYYLTNHIHTHAPSTTIHVFEKNSSPLQSLKLFHTKPTMRINNVLCNIKVHKWMFERLSAFYDGIVVAVGGRARRLDGALNKFAVYGEDVVRKGGGLEGRTGRSARLLESVLESKRMLGRGRRSAEAMGLEKKNKITKNKNNEENENTRKDVNSREMHESLVHAKPFSRLRRVAIVGAGNVSLDVANMLYEQGVPQIFILSRNELAKCAFGSYELRRCMHDKNVRVWGGTVGNDRRGMIVGERLRKCEKDSGDEEIIETENESSRNSTKIENNKIANDTRCDDPFYTSPTLLSYNPTETSFHNQSPSLQPKQTLYLLLNTVLQSIKKNVSLFNLALKTREGTKMLNNVDLVVNCTGYTGRDLSTYVCTKPLYFLGWCKDAKGNLSVVKGRAVELGDRMIDEMGLK</sequence>
<keyword evidence="3" id="KW-1185">Reference proteome</keyword>
<dbReference type="AlphaFoldDB" id="L7JTE0"/>
<proteinExistence type="predicted"/>
<protein>
    <submittedName>
        <fullName evidence="2">Ferredoxin/adrenodoxin reductase</fullName>
        <ecNumber evidence="2">1.18.1.2</ecNumber>
    </submittedName>
</protein>
<organism evidence="2 3">
    <name type="scientific">Trachipleistophora hominis</name>
    <name type="common">Microsporidian parasite</name>
    <dbReference type="NCBI Taxonomy" id="72359"/>
    <lineage>
        <taxon>Eukaryota</taxon>
        <taxon>Fungi</taxon>
        <taxon>Fungi incertae sedis</taxon>
        <taxon>Microsporidia</taxon>
        <taxon>Pleistophoridae</taxon>
        <taxon>Trachipleistophora</taxon>
    </lineage>
</organism>
<dbReference type="EC" id="1.18.1.2" evidence="2"/>
<evidence type="ECO:0000313" key="3">
    <source>
        <dbReference type="Proteomes" id="UP000011185"/>
    </source>
</evidence>
<feature type="compositionally biased region" description="Basic and acidic residues" evidence="1">
    <location>
        <begin position="134"/>
        <end position="168"/>
    </location>
</feature>
<dbReference type="HOGENOM" id="CLU_618476_0_0_1"/>
<name>L7JTE0_TRAHO</name>
<dbReference type="InterPro" id="IPR036188">
    <property type="entry name" value="FAD/NAD-bd_sf"/>
</dbReference>
<reference evidence="2 3" key="1">
    <citation type="journal article" date="2012" name="PLoS Pathog.">
        <title>The genome of the obligate intracellular parasite Trachipleistophora hominis: new insights into microsporidian genome dynamics and reductive evolution.</title>
        <authorList>
            <person name="Heinz E."/>
            <person name="Williams T.A."/>
            <person name="Nakjang S."/>
            <person name="Noel C.J."/>
            <person name="Swan D.C."/>
            <person name="Goldberg A.V."/>
            <person name="Harris S.R."/>
            <person name="Weinmaier T."/>
            <person name="Markert S."/>
            <person name="Becher D."/>
            <person name="Bernhardt J."/>
            <person name="Dagan T."/>
            <person name="Hacker C."/>
            <person name="Lucocq J.M."/>
            <person name="Schweder T."/>
            <person name="Rattei T."/>
            <person name="Hall N."/>
            <person name="Hirt R.P."/>
            <person name="Embley T.M."/>
        </authorList>
    </citation>
    <scope>NUCLEOTIDE SEQUENCE [LARGE SCALE GENOMIC DNA]</scope>
</reference>
<feature type="region of interest" description="Disordered" evidence="1">
    <location>
        <begin position="130"/>
        <end position="168"/>
    </location>
</feature>
<dbReference type="InParanoid" id="L7JTE0"/>
<evidence type="ECO:0000256" key="1">
    <source>
        <dbReference type="SAM" id="MobiDB-lite"/>
    </source>
</evidence>
<accession>L7JTE0</accession>
<dbReference type="Gene3D" id="3.40.50.720">
    <property type="entry name" value="NAD(P)-binding Rossmann-like Domain"/>
    <property type="match status" value="1"/>
</dbReference>
<keyword evidence="2" id="KW-0560">Oxidoreductase</keyword>
<dbReference type="OrthoDB" id="333024at2759"/>
<dbReference type="OMA" id="LCNIKVH"/>
<dbReference type="Gene3D" id="3.50.50.60">
    <property type="entry name" value="FAD/NAD(P)-binding domain"/>
    <property type="match status" value="1"/>
</dbReference>
<dbReference type="SUPFAM" id="SSF51971">
    <property type="entry name" value="Nucleotide-binding domain"/>
    <property type="match status" value="1"/>
</dbReference>
<dbReference type="Proteomes" id="UP000011185">
    <property type="component" value="Unassembled WGS sequence"/>
</dbReference>
<dbReference type="VEuPathDB" id="MicrosporidiaDB:THOM_2754"/>
<evidence type="ECO:0000313" key="2">
    <source>
        <dbReference type="EMBL" id="ELQ74311.1"/>
    </source>
</evidence>
<gene>
    <name evidence="2" type="ORF">THOM_2754</name>
</gene>